<dbReference type="EMBL" id="CP001117">
    <property type="protein sequence ID" value="ACO48150.1"/>
    <property type="molecule type" value="Genomic_DNA"/>
</dbReference>
<dbReference type="KEGG" id="ddr:Deide_3p01990"/>
<accession>C1D3S1</accession>
<dbReference type="Proteomes" id="UP000002208">
    <property type="component" value="Plasmid 3"/>
</dbReference>
<keyword evidence="2" id="KW-0614">Plasmid</keyword>
<protein>
    <recommendedName>
        <fullName evidence="4">DUF945 domain-containing protein</fullName>
    </recommendedName>
</protein>
<organism evidence="2 3">
    <name type="scientific">Deinococcus deserti (strain DSM 17065 / CIP 109153 / LMG 22923 / VCD115)</name>
    <dbReference type="NCBI Taxonomy" id="546414"/>
    <lineage>
        <taxon>Bacteria</taxon>
        <taxon>Thermotogati</taxon>
        <taxon>Deinococcota</taxon>
        <taxon>Deinococci</taxon>
        <taxon>Deinococcales</taxon>
        <taxon>Deinococcaceae</taxon>
        <taxon>Deinococcus</taxon>
    </lineage>
</organism>
<reference evidence="2 3" key="1">
    <citation type="journal article" date="2009" name="PLoS Genet.">
        <title>Alliance of proteomics and genomics to unravel the specificities of Sahara bacterium Deinococcus deserti.</title>
        <authorList>
            <person name="de Groot A."/>
            <person name="Dulermo R."/>
            <person name="Ortet P."/>
            <person name="Blanchard L."/>
            <person name="Guerin P."/>
            <person name="Fernandez B."/>
            <person name="Vacherie B."/>
            <person name="Dossat C."/>
            <person name="Jolivet E."/>
            <person name="Siguier P."/>
            <person name="Chandler M."/>
            <person name="Barakat M."/>
            <person name="Dedieu A."/>
            <person name="Barbe V."/>
            <person name="Heulin T."/>
            <person name="Sommer S."/>
            <person name="Achouak W."/>
            <person name="Armengaud J."/>
        </authorList>
    </citation>
    <scope>NUCLEOTIDE SEQUENCE [LARGE SCALE GENOMIC DNA]</scope>
    <source>
        <strain evidence="3">DSM 17065 / CIP 109153 / LMG 22923 / VCD115</strain>
        <plasmid evidence="3">pDeide3</plasmid>
    </source>
</reference>
<keyword evidence="3" id="KW-1185">Reference proteome</keyword>
<feature type="chain" id="PRO_5002908378" description="DUF945 domain-containing protein" evidence="1">
    <location>
        <begin position="23"/>
        <end position="426"/>
    </location>
</feature>
<dbReference type="InterPro" id="IPR010352">
    <property type="entry name" value="DUF945"/>
</dbReference>
<dbReference type="Pfam" id="PF06097">
    <property type="entry name" value="DUF945"/>
    <property type="match status" value="1"/>
</dbReference>
<keyword evidence="1" id="KW-0732">Signal</keyword>
<gene>
    <name evidence="2" type="ordered locus">Deide_3p01990</name>
</gene>
<name>C1D3S1_DEIDV</name>
<proteinExistence type="predicted"/>
<evidence type="ECO:0000313" key="2">
    <source>
        <dbReference type="EMBL" id="ACO48150.1"/>
    </source>
</evidence>
<dbReference type="OrthoDB" id="63240at2"/>
<sequence>MKKPVKIAAISAALLLGSAGIAAVAGQQTQKDIQAQLSRTQKALNDSGMATVVSGPFQGNAFGGTQTTTITVLPESEDPLVITLNSRVYSGPFPQGKRFGAATVITNVLFEPDLQAQLDKAFGGKKIELNTLVQFGGTSTTTFKVPGGTLTDEGTTVAWQPAGGTVRAAGNQVFTAGEWPGAQVTGEELRMNFGRVQWDLKAAQAADNLGDGMGNITLAELKVSGADGADFALKGLNVRTESRGSATTFDSMVSYGIKALTVGGKDIEDIKLNLTLKNLDRSALVKLNEATRGGKTLSDRTIDGIVSEMLGAKPALVLDRLSVGTGQDEVRLNGLIGMKAPAGTDWTRVSENPELLMGLLHVKVHGEAERAALIDLLSTVAPSPEMAPELINMGEKSGMLIKEGSRIVTDVSLSEHGLMVNGQPLQ</sequence>
<dbReference type="AlphaFoldDB" id="C1D3S1"/>
<feature type="signal peptide" evidence="1">
    <location>
        <begin position="1"/>
        <end position="22"/>
    </location>
</feature>
<evidence type="ECO:0000313" key="3">
    <source>
        <dbReference type="Proteomes" id="UP000002208"/>
    </source>
</evidence>
<evidence type="ECO:0000256" key="1">
    <source>
        <dbReference type="SAM" id="SignalP"/>
    </source>
</evidence>
<dbReference type="HOGENOM" id="CLU_602342_0_0_0"/>
<evidence type="ECO:0008006" key="4">
    <source>
        <dbReference type="Google" id="ProtNLM"/>
    </source>
</evidence>
<geneLocation type="plasmid" evidence="3">
    <name>pDeide3</name>
</geneLocation>